<dbReference type="Gene3D" id="3.40.50.1580">
    <property type="entry name" value="Nucleoside phosphorylase domain"/>
    <property type="match status" value="1"/>
</dbReference>
<keyword evidence="1" id="KW-0474">Menaquinone biosynthesis</keyword>
<dbReference type="HAMAP" id="MF_00991">
    <property type="entry name" value="MqnB"/>
    <property type="match status" value="1"/>
</dbReference>
<dbReference type="GO" id="GO:0009234">
    <property type="term" value="P:menaquinone biosynthetic process"/>
    <property type="evidence" value="ECO:0007669"/>
    <property type="project" value="UniProtKB-UniRule"/>
</dbReference>
<feature type="domain" description="Nucleoside phosphorylase" evidence="3">
    <location>
        <begin position="29"/>
        <end position="192"/>
    </location>
</feature>
<dbReference type="GO" id="GO:0009116">
    <property type="term" value="P:nucleoside metabolic process"/>
    <property type="evidence" value="ECO:0007669"/>
    <property type="project" value="InterPro"/>
</dbReference>
<dbReference type="CDD" id="cd17766">
    <property type="entry name" value="futalosine_nucleosidase_MqnB"/>
    <property type="match status" value="1"/>
</dbReference>
<keyword evidence="5" id="KW-1185">Reference proteome</keyword>
<evidence type="ECO:0000256" key="2">
    <source>
        <dbReference type="NCBIfam" id="TIGR03664"/>
    </source>
</evidence>
<dbReference type="Pfam" id="PF01048">
    <property type="entry name" value="PNP_UDP_1"/>
    <property type="match status" value="1"/>
</dbReference>
<comment type="function">
    <text evidence="1">Catalyzes the hydrolysis of futalosine (FL) to dehypoxanthine futalosine (DHFL) and hypoxanthine, a step in the biosynthesis of menaquinone (MK, vitamin K2).</text>
</comment>
<dbReference type="PANTHER" id="PTHR46832:SF2">
    <property type="entry name" value="FUTALOSINE HYDROLASE"/>
    <property type="match status" value="1"/>
</dbReference>
<evidence type="ECO:0000256" key="1">
    <source>
        <dbReference type="HAMAP-Rule" id="MF_00991"/>
    </source>
</evidence>
<comment type="catalytic activity">
    <reaction evidence="1">
        <text>futalosine + H2O = dehypoxanthine futalosine + hypoxanthine</text>
        <dbReference type="Rhea" id="RHEA:25904"/>
        <dbReference type="ChEBI" id="CHEBI:15377"/>
        <dbReference type="ChEBI" id="CHEBI:17368"/>
        <dbReference type="ChEBI" id="CHEBI:58863"/>
        <dbReference type="ChEBI" id="CHEBI:58864"/>
        <dbReference type="EC" id="3.2.2.26"/>
    </reaction>
</comment>
<dbReference type="EC" id="3.2.2.26" evidence="1 2"/>
<dbReference type="GO" id="GO:0005829">
    <property type="term" value="C:cytosol"/>
    <property type="evidence" value="ECO:0007669"/>
    <property type="project" value="TreeGrafter"/>
</dbReference>
<dbReference type="InterPro" id="IPR000845">
    <property type="entry name" value="Nucleoside_phosphorylase_d"/>
</dbReference>
<comment type="similarity">
    <text evidence="1">Belongs to the PNP/UDP phosphorylase family. Futalosine hydrolase subfamily.</text>
</comment>
<dbReference type="Proteomes" id="UP000198670">
    <property type="component" value="Unassembled WGS sequence"/>
</dbReference>
<protein>
    <recommendedName>
        <fullName evidence="1 2">Futalosine hydrolase</fullName>
        <shortName evidence="1">FL hydrolase</shortName>
        <ecNumber evidence="1 2">3.2.2.26</ecNumber>
    </recommendedName>
    <alternativeName>
        <fullName evidence="1">Futalosine nucleosidase</fullName>
    </alternativeName>
    <alternativeName>
        <fullName evidence="1">Menaquinone biosynthetic enzyme MqnB</fullName>
    </alternativeName>
</protein>
<dbReference type="NCBIfam" id="TIGR03664">
    <property type="entry name" value="fut_nucase"/>
    <property type="match status" value="1"/>
</dbReference>
<dbReference type="STRING" id="1477437.SAMN05444682_11212"/>
<dbReference type="UniPathway" id="UPA00079"/>
<dbReference type="OrthoDB" id="9788270at2"/>
<dbReference type="GO" id="GO:0019284">
    <property type="term" value="P:L-methionine salvage from S-adenosylmethionine"/>
    <property type="evidence" value="ECO:0007669"/>
    <property type="project" value="TreeGrafter"/>
</dbReference>
<dbReference type="AlphaFoldDB" id="A0A1I3T3Z3"/>
<dbReference type="InterPro" id="IPR019963">
    <property type="entry name" value="FL_hydrolase_MqnB"/>
</dbReference>
<dbReference type="GO" id="GO:0008930">
    <property type="term" value="F:methylthioadenosine nucleosidase activity"/>
    <property type="evidence" value="ECO:0007669"/>
    <property type="project" value="TreeGrafter"/>
</dbReference>
<evidence type="ECO:0000313" key="5">
    <source>
        <dbReference type="Proteomes" id="UP000198670"/>
    </source>
</evidence>
<reference evidence="4 5" key="1">
    <citation type="submission" date="2016-10" db="EMBL/GenBank/DDBJ databases">
        <authorList>
            <person name="de Groot N.N."/>
        </authorList>
    </citation>
    <scope>NUCLEOTIDE SEQUENCE [LARGE SCALE GENOMIC DNA]</scope>
    <source>
        <strain evidence="4 5">RK1</strain>
    </source>
</reference>
<dbReference type="GO" id="GO:0008782">
    <property type="term" value="F:adenosylhomocysteine nucleosidase activity"/>
    <property type="evidence" value="ECO:0007669"/>
    <property type="project" value="TreeGrafter"/>
</dbReference>
<name>A0A1I3T3Z3_9SPHI</name>
<proteinExistence type="inferred from homology"/>
<accession>A0A1I3T3Z3</accession>
<comment type="pathway">
    <text evidence="1">Quinol/quinone metabolism; menaquinone biosynthesis.</text>
</comment>
<dbReference type="PANTHER" id="PTHR46832">
    <property type="entry name" value="5'-METHYLTHIOADENOSINE/S-ADENOSYLHOMOCYSTEINE NUCLEOSIDASE"/>
    <property type="match status" value="1"/>
</dbReference>
<sequence>MNVLIIVATEGEIGPFLRLPEWQRRGTDVLVTGVGMVATAFALGKKLATHRYDLLLNIGIAGSFDRSIPLGDVVCVYQDTFAELGAEDGGDFLDSDRLGLGQPTFEGLHQGYPALNNLLKCRGITVNKVHGNDAAIAEIVQRLDPQTESMEGAAVFYGAYQLGLPAIQVRAISNYVERRNKANWEIPRAIENLNGWLRAFFNL</sequence>
<dbReference type="EMBL" id="FOQO01000012">
    <property type="protein sequence ID" value="SFJ65353.1"/>
    <property type="molecule type" value="Genomic_DNA"/>
</dbReference>
<evidence type="ECO:0000313" key="4">
    <source>
        <dbReference type="EMBL" id="SFJ65353.1"/>
    </source>
</evidence>
<dbReference type="InterPro" id="IPR035994">
    <property type="entry name" value="Nucleoside_phosphorylase_sf"/>
</dbReference>
<gene>
    <name evidence="1" type="primary">mqnB</name>
    <name evidence="4" type="ORF">SAMN05444682_11212</name>
</gene>
<dbReference type="SUPFAM" id="SSF53167">
    <property type="entry name" value="Purine and uridine phosphorylases"/>
    <property type="match status" value="1"/>
</dbReference>
<keyword evidence="1 4" id="KW-0378">Hydrolase</keyword>
<organism evidence="4 5">
    <name type="scientific">Parapedobacter indicus</name>
    <dbReference type="NCBI Taxonomy" id="1477437"/>
    <lineage>
        <taxon>Bacteria</taxon>
        <taxon>Pseudomonadati</taxon>
        <taxon>Bacteroidota</taxon>
        <taxon>Sphingobacteriia</taxon>
        <taxon>Sphingobacteriales</taxon>
        <taxon>Sphingobacteriaceae</taxon>
        <taxon>Parapedobacter</taxon>
    </lineage>
</organism>
<dbReference type="RefSeq" id="WP_090630513.1">
    <property type="nucleotide sequence ID" value="NZ_FOQO01000012.1"/>
</dbReference>
<evidence type="ECO:0000259" key="3">
    <source>
        <dbReference type="Pfam" id="PF01048"/>
    </source>
</evidence>